<accession>A0ABW1CEM0</accession>
<name>A0ABW1CEM0_9ACTN</name>
<dbReference type="EMBL" id="JBHSPA010000008">
    <property type="protein sequence ID" value="MFC5823285.1"/>
    <property type="molecule type" value="Genomic_DNA"/>
</dbReference>
<dbReference type="Proteomes" id="UP001596058">
    <property type="component" value="Unassembled WGS sequence"/>
</dbReference>
<protein>
    <recommendedName>
        <fullName evidence="3">DksA C4-type domain-containing protein</fullName>
    </recommendedName>
</protein>
<comment type="caution">
    <text evidence="1">The sequence shown here is derived from an EMBL/GenBank/DDBJ whole genome shotgun (WGS) entry which is preliminary data.</text>
</comment>
<sequence>MTLYCYVCLAQKQASEAYTIMRGYAFCLDHAQQIMVDKRTGHPGLDGSAFRRDLEKLIELGRSGSGGER</sequence>
<gene>
    <name evidence="1" type="ORF">ACFPZ3_05425</name>
</gene>
<proteinExistence type="predicted"/>
<organism evidence="1 2">
    <name type="scientific">Nonomuraea insulae</name>
    <dbReference type="NCBI Taxonomy" id="1616787"/>
    <lineage>
        <taxon>Bacteria</taxon>
        <taxon>Bacillati</taxon>
        <taxon>Actinomycetota</taxon>
        <taxon>Actinomycetes</taxon>
        <taxon>Streptosporangiales</taxon>
        <taxon>Streptosporangiaceae</taxon>
        <taxon>Nonomuraea</taxon>
    </lineage>
</organism>
<dbReference type="RefSeq" id="WP_379512823.1">
    <property type="nucleotide sequence ID" value="NZ_JBHSPA010000008.1"/>
</dbReference>
<keyword evidence="2" id="KW-1185">Reference proteome</keyword>
<reference evidence="2" key="1">
    <citation type="journal article" date="2019" name="Int. J. Syst. Evol. Microbiol.">
        <title>The Global Catalogue of Microorganisms (GCM) 10K type strain sequencing project: providing services to taxonomists for standard genome sequencing and annotation.</title>
        <authorList>
            <consortium name="The Broad Institute Genomics Platform"/>
            <consortium name="The Broad Institute Genome Sequencing Center for Infectious Disease"/>
            <person name="Wu L."/>
            <person name="Ma J."/>
        </authorList>
    </citation>
    <scope>NUCLEOTIDE SEQUENCE [LARGE SCALE GENOMIC DNA]</scope>
    <source>
        <strain evidence="2">CCUG 53903</strain>
    </source>
</reference>
<evidence type="ECO:0008006" key="3">
    <source>
        <dbReference type="Google" id="ProtNLM"/>
    </source>
</evidence>
<evidence type="ECO:0000313" key="1">
    <source>
        <dbReference type="EMBL" id="MFC5823285.1"/>
    </source>
</evidence>
<evidence type="ECO:0000313" key="2">
    <source>
        <dbReference type="Proteomes" id="UP001596058"/>
    </source>
</evidence>